<dbReference type="InterPro" id="IPR000182">
    <property type="entry name" value="GNAT_dom"/>
</dbReference>
<dbReference type="Proteomes" id="UP000683310">
    <property type="component" value="Chromosome"/>
</dbReference>
<evidence type="ECO:0000259" key="1">
    <source>
        <dbReference type="Pfam" id="PF13302"/>
    </source>
</evidence>
<dbReference type="PANTHER" id="PTHR43610:SF1">
    <property type="entry name" value="N-ACETYLTRANSFERASE DOMAIN-CONTAINING PROTEIN"/>
    <property type="match status" value="1"/>
</dbReference>
<keyword evidence="3" id="KW-1185">Reference proteome</keyword>
<reference evidence="2 3" key="1">
    <citation type="submission" date="2021-04" db="EMBL/GenBank/DDBJ databases">
        <title>Nocardia tengchongensis.</title>
        <authorList>
            <person name="Zhuang k."/>
            <person name="Ran Y."/>
            <person name="Li W."/>
        </authorList>
    </citation>
    <scope>NUCLEOTIDE SEQUENCE [LARGE SCALE GENOMIC DNA]</scope>
    <source>
        <strain evidence="2 3">CFH S0057</strain>
    </source>
</reference>
<sequence length="134" mass="15293">MIRRTHTREVIGTTSFHLEHWPWPGRNTATPEAPDAVEIGSTWLSHSAQGIGTNREAKFLLLDYAFIHWQVHRVRFRTDVRNTRSRRAIESLGATLDGILRADFSDPDATVRDSAYYAILASEWPTLRESFAAE</sequence>
<dbReference type="InterPro" id="IPR016181">
    <property type="entry name" value="Acyl_CoA_acyltransferase"/>
</dbReference>
<gene>
    <name evidence="2" type="ORF">KHQ06_25080</name>
</gene>
<dbReference type="PANTHER" id="PTHR43610">
    <property type="entry name" value="BLL6696 PROTEIN"/>
    <property type="match status" value="1"/>
</dbReference>
<dbReference type="EMBL" id="CP074371">
    <property type="protein sequence ID" value="QVI19627.1"/>
    <property type="molecule type" value="Genomic_DNA"/>
</dbReference>
<dbReference type="SUPFAM" id="SSF55729">
    <property type="entry name" value="Acyl-CoA N-acyltransferases (Nat)"/>
    <property type="match status" value="1"/>
</dbReference>
<feature type="domain" description="N-acetyltransferase" evidence="1">
    <location>
        <begin position="2"/>
        <end position="94"/>
    </location>
</feature>
<evidence type="ECO:0000313" key="3">
    <source>
        <dbReference type="Proteomes" id="UP000683310"/>
    </source>
</evidence>
<dbReference type="Gene3D" id="3.40.630.30">
    <property type="match status" value="1"/>
</dbReference>
<proteinExistence type="predicted"/>
<name>A0ABX8CI29_9NOCA</name>
<dbReference type="Pfam" id="PF13302">
    <property type="entry name" value="Acetyltransf_3"/>
    <property type="match status" value="1"/>
</dbReference>
<protein>
    <submittedName>
        <fullName evidence="2">GNAT family N-acetyltransferase</fullName>
    </submittedName>
</protein>
<accession>A0ABX8CI29</accession>
<evidence type="ECO:0000313" key="2">
    <source>
        <dbReference type="EMBL" id="QVI19627.1"/>
    </source>
</evidence>
<dbReference type="RefSeq" id="WP_213555659.1">
    <property type="nucleotide sequence ID" value="NZ_JBHZDI010000088.1"/>
</dbReference>
<organism evidence="2 3">
    <name type="scientific">Nocardia tengchongensis</name>
    <dbReference type="NCBI Taxonomy" id="2055889"/>
    <lineage>
        <taxon>Bacteria</taxon>
        <taxon>Bacillati</taxon>
        <taxon>Actinomycetota</taxon>
        <taxon>Actinomycetes</taxon>
        <taxon>Mycobacteriales</taxon>
        <taxon>Nocardiaceae</taxon>
        <taxon>Nocardia</taxon>
    </lineage>
</organism>